<reference evidence="5" key="1">
    <citation type="journal article" date="2019" name="Int. J. Syst. Evol. Microbiol.">
        <title>The Global Catalogue of Microorganisms (GCM) 10K type strain sequencing project: providing services to taxonomists for standard genome sequencing and annotation.</title>
        <authorList>
            <consortium name="The Broad Institute Genomics Platform"/>
            <consortium name="The Broad Institute Genome Sequencing Center for Infectious Disease"/>
            <person name="Wu L."/>
            <person name="Ma J."/>
        </authorList>
    </citation>
    <scope>NUCLEOTIDE SEQUENCE [LARGE SCALE GENOMIC DNA]</scope>
    <source>
        <strain evidence="5">JCM 15933</strain>
    </source>
</reference>
<keyword evidence="5" id="KW-1185">Reference proteome</keyword>
<name>A0ABP4M5E4_9ACTN</name>
<evidence type="ECO:0000313" key="5">
    <source>
        <dbReference type="Proteomes" id="UP001501470"/>
    </source>
</evidence>
<feature type="domain" description="DUF1731" evidence="3">
    <location>
        <begin position="248"/>
        <end position="293"/>
    </location>
</feature>
<comment type="caution">
    <text evidence="4">The sequence shown here is derived from an EMBL/GenBank/DDBJ whole genome shotgun (WGS) entry which is preliminary data.</text>
</comment>
<feature type="domain" description="NAD-dependent epimerase/dehydratase" evidence="2">
    <location>
        <begin position="3"/>
        <end position="128"/>
    </location>
</feature>
<dbReference type="Proteomes" id="UP001501470">
    <property type="component" value="Unassembled WGS sequence"/>
</dbReference>
<dbReference type="InterPro" id="IPR013549">
    <property type="entry name" value="DUF1731"/>
</dbReference>
<dbReference type="NCBIfam" id="TIGR01777">
    <property type="entry name" value="yfcH"/>
    <property type="match status" value="1"/>
</dbReference>
<evidence type="ECO:0000259" key="2">
    <source>
        <dbReference type="Pfam" id="PF01370"/>
    </source>
</evidence>
<sequence>MQILIAGASGFLGGRLVPHLRAAGHQVTQLVRRPARGPGELRWDPAAGLLDASAVAGKDAVINLAGAGVGDRRWTEQYKRTLRTSRVDTTGTLAKAIAAAGAQRPAVLLNSSAVGFYGDTGDRAVDEQSPAGAGFLADLCRVWEAATRPAEDAGTRVALLRTGFPLARDGGLLKPLYLQFKLFAGGRMGGGRQYLPWMSLPDWLGAVEFVLERDLAGPVNLTGPEPVTNAEFSATLAKVLHRPNLLPVPGFALKAAVGEFGGEALVSQRVLPGVLVREGFPFAHRTVEAALQQAVSATT</sequence>
<dbReference type="InterPro" id="IPR010099">
    <property type="entry name" value="SDR39U1"/>
</dbReference>
<proteinExistence type="inferred from homology"/>
<dbReference type="PANTHER" id="PTHR11092:SF0">
    <property type="entry name" value="EPIMERASE FAMILY PROTEIN SDR39U1"/>
    <property type="match status" value="1"/>
</dbReference>
<dbReference type="RefSeq" id="WP_344506233.1">
    <property type="nucleotide sequence ID" value="NZ_BAAAQD010000014.1"/>
</dbReference>
<dbReference type="InterPro" id="IPR001509">
    <property type="entry name" value="Epimerase_deHydtase"/>
</dbReference>
<dbReference type="EMBL" id="BAAAQD010000014">
    <property type="protein sequence ID" value="GAA1538017.1"/>
    <property type="molecule type" value="Genomic_DNA"/>
</dbReference>
<dbReference type="PANTHER" id="PTHR11092">
    <property type="entry name" value="SUGAR NUCLEOTIDE EPIMERASE RELATED"/>
    <property type="match status" value="1"/>
</dbReference>
<comment type="similarity">
    <text evidence="1">Belongs to the NAD(P)-dependent epimerase/dehydratase family. SDR39U1 subfamily.</text>
</comment>
<dbReference type="Pfam" id="PF08338">
    <property type="entry name" value="DUF1731"/>
    <property type="match status" value="1"/>
</dbReference>
<evidence type="ECO:0000259" key="3">
    <source>
        <dbReference type="Pfam" id="PF08338"/>
    </source>
</evidence>
<protein>
    <submittedName>
        <fullName evidence="4">TIGR01777 family oxidoreductase</fullName>
    </submittedName>
</protein>
<dbReference type="Pfam" id="PF01370">
    <property type="entry name" value="Epimerase"/>
    <property type="match status" value="1"/>
</dbReference>
<dbReference type="InterPro" id="IPR036291">
    <property type="entry name" value="NAD(P)-bd_dom_sf"/>
</dbReference>
<accession>A0ABP4M5E4</accession>
<evidence type="ECO:0000313" key="4">
    <source>
        <dbReference type="EMBL" id="GAA1538017.1"/>
    </source>
</evidence>
<dbReference type="SUPFAM" id="SSF51735">
    <property type="entry name" value="NAD(P)-binding Rossmann-fold domains"/>
    <property type="match status" value="1"/>
</dbReference>
<dbReference type="Gene3D" id="3.40.50.720">
    <property type="entry name" value="NAD(P)-binding Rossmann-like Domain"/>
    <property type="match status" value="1"/>
</dbReference>
<gene>
    <name evidence="4" type="ORF">GCM10009827_066190</name>
</gene>
<evidence type="ECO:0000256" key="1">
    <source>
        <dbReference type="ARBA" id="ARBA00009353"/>
    </source>
</evidence>
<organism evidence="4 5">
    <name type="scientific">Dactylosporangium maewongense</name>
    <dbReference type="NCBI Taxonomy" id="634393"/>
    <lineage>
        <taxon>Bacteria</taxon>
        <taxon>Bacillati</taxon>
        <taxon>Actinomycetota</taxon>
        <taxon>Actinomycetes</taxon>
        <taxon>Micromonosporales</taxon>
        <taxon>Micromonosporaceae</taxon>
        <taxon>Dactylosporangium</taxon>
    </lineage>
</organism>